<protein>
    <submittedName>
        <fullName evidence="1">DUF1499 domain-containing protein</fullName>
    </submittedName>
</protein>
<gene>
    <name evidence="1" type="ORF">OXU80_05340</name>
</gene>
<dbReference type="EMBL" id="CP113520">
    <property type="protein sequence ID" value="WAJ29655.1"/>
    <property type="molecule type" value="Genomic_DNA"/>
</dbReference>
<reference evidence="1" key="1">
    <citation type="submission" date="2022-11" db="EMBL/GenBank/DDBJ databases">
        <title>beta-Carotene-producing bacterium, Jeongeuplla avenae sp. nov., alleviates the salt stress of Arabidopsis seedlings.</title>
        <authorList>
            <person name="Jiang L."/>
            <person name="Lee J."/>
        </authorList>
    </citation>
    <scope>NUCLEOTIDE SEQUENCE</scope>
    <source>
        <strain evidence="1">DY_R2A_6</strain>
    </source>
</reference>
<sequence length="287" mass="29558">MAGHYIRDEVRLAPLARRVGGFALLLLPVSLLFHRLGAVDWDAFLLLLALVAVLALLAALTALGGLGKAWGIGARGGGVALAALLVSLAALSPFALAGLLAIENPLVAEAMTDEYGPAALAAAGGGASAAPTVAVTSGRRYDAAAPQVYAATRLVLGDNGWTVEDVTAGDPDAQARLANPDDLGRTTGEIPIPTPRSGVDMAIAADPLERPDSDQYRIEAVASDLLFARPSDVSIRIIEENGTTRVDLRSASRQGGFDLGQNRRFIDSFLAALDEAMTGAEAAIPSA</sequence>
<evidence type="ECO:0000313" key="2">
    <source>
        <dbReference type="Proteomes" id="UP001163223"/>
    </source>
</evidence>
<name>A0ACD4NRY2_9HYPH</name>
<evidence type="ECO:0000313" key="1">
    <source>
        <dbReference type="EMBL" id="WAJ29655.1"/>
    </source>
</evidence>
<organism evidence="1 2">
    <name type="scientific">Antarcticirhabdus aurantiaca</name>
    <dbReference type="NCBI Taxonomy" id="2606717"/>
    <lineage>
        <taxon>Bacteria</taxon>
        <taxon>Pseudomonadati</taxon>
        <taxon>Pseudomonadota</taxon>
        <taxon>Alphaproteobacteria</taxon>
        <taxon>Hyphomicrobiales</taxon>
        <taxon>Aurantimonadaceae</taxon>
        <taxon>Antarcticirhabdus</taxon>
    </lineage>
</organism>
<proteinExistence type="predicted"/>
<accession>A0ACD4NRY2</accession>
<keyword evidence="2" id="KW-1185">Reference proteome</keyword>
<dbReference type="Proteomes" id="UP001163223">
    <property type="component" value="Chromosome"/>
</dbReference>